<accession>A0ABP9Z0D9</accession>
<feature type="transmembrane region" description="Helical" evidence="14">
    <location>
        <begin position="513"/>
        <end position="533"/>
    </location>
</feature>
<evidence type="ECO:0000256" key="9">
    <source>
        <dbReference type="ARBA" id="ARBA00022989"/>
    </source>
</evidence>
<protein>
    <recommendedName>
        <fullName evidence="13">Peptide hydrolase</fullName>
        <ecNumber evidence="13">3.4.-.-</ecNumber>
    </recommendedName>
</protein>
<keyword evidence="10" id="KW-0482">Metalloprotease</keyword>
<evidence type="ECO:0000256" key="6">
    <source>
        <dbReference type="ARBA" id="ARBA00022801"/>
    </source>
</evidence>
<evidence type="ECO:0000256" key="12">
    <source>
        <dbReference type="ARBA" id="ARBA00023180"/>
    </source>
</evidence>
<dbReference type="InterPro" id="IPR007484">
    <property type="entry name" value="Peptidase_M28"/>
</dbReference>
<evidence type="ECO:0000259" key="15">
    <source>
        <dbReference type="Pfam" id="PF04389"/>
    </source>
</evidence>
<feature type="transmembrane region" description="Helical" evidence="14">
    <location>
        <begin position="21"/>
        <end position="42"/>
    </location>
</feature>
<evidence type="ECO:0000313" key="16">
    <source>
        <dbReference type="EMBL" id="GAA5812575.1"/>
    </source>
</evidence>
<evidence type="ECO:0000256" key="2">
    <source>
        <dbReference type="ARBA" id="ARBA00004477"/>
    </source>
</evidence>
<dbReference type="Proteomes" id="UP001473302">
    <property type="component" value="Unassembled WGS sequence"/>
</dbReference>
<feature type="transmembrane region" description="Helical" evidence="14">
    <location>
        <begin position="643"/>
        <end position="668"/>
    </location>
</feature>
<proteinExistence type="inferred from homology"/>
<dbReference type="SUPFAM" id="SSF53187">
    <property type="entry name" value="Zn-dependent exopeptidases"/>
    <property type="match status" value="1"/>
</dbReference>
<feature type="transmembrane region" description="Helical" evidence="14">
    <location>
        <begin position="539"/>
        <end position="557"/>
    </location>
</feature>
<keyword evidence="4 14" id="KW-0812">Transmembrane</keyword>
<comment type="subcellular location">
    <subcellularLocation>
        <location evidence="2">Endoplasmic reticulum membrane</location>
        <topology evidence="2">Multi-pass membrane protein</topology>
    </subcellularLocation>
</comment>
<keyword evidence="11 14" id="KW-0472">Membrane</keyword>
<dbReference type="CDD" id="cd03875">
    <property type="entry name" value="M28_Fxna_like"/>
    <property type="match status" value="1"/>
</dbReference>
<comment type="caution">
    <text evidence="16">The sequence shown here is derived from an EMBL/GenBank/DDBJ whole genome shotgun (WGS) entry which is preliminary data.</text>
</comment>
<evidence type="ECO:0000256" key="3">
    <source>
        <dbReference type="ARBA" id="ARBA00022670"/>
    </source>
</evidence>
<dbReference type="EMBL" id="BAABUK010000013">
    <property type="protein sequence ID" value="GAA5812575.1"/>
    <property type="molecule type" value="Genomic_DNA"/>
</dbReference>
<sequence>MAGQKLPGIGAKERTTKKITGSWFALVLSTLLGISIAFHFHYKVPDPTNHLGYNEKTGLSDFSEHNAIQTISHLSDTIGYRKYNPLQHKIFDVLLILRIVGTIEEKQSYQYIEQVITQYKNEAEGVLNSPKFDIWVQHGTSSHRFDIMDKMVLKAYTNITNIIVRLSCPIDPQNPEERACEDNAVLLNSHFDTTLGSPGATDDGSGTAVMMDIIRVLSKRDWTSYKNAIVFLFNGAEESLQDASHAFITMHEIKDSIRSVVNIDACGTTGREILFQANSREMIDAYKQAPYPHGTVMANDVFRTGLILSDTDFRQFVQYGNLTGIDMAIYKNSYLYHTHLDITEHLQPGSIQHLGANTLAIINYLAQNATLTGIEIASDVVFFDIQGLFFVVYSWNTAYAIQMSTVILSFAYFVFIVTKTHTSSPYRSVNSILISYAKSIAAVCLSMVACMVLPVAISFLLTSQHFNRHMAWFKHEWYGAFIFGPMGLVGAFGIQYLFSILPGPQHFDMEYGTFNSLMFFFATATAVTTQTGVASSYVFWLYSFIMLLVCALNEFALRPQASKIYLPQVGRLAYLISGFSLSLLFSDYAYALIDIFVPLTGRMGVDTPVDLIVAIIYGMIVFMLTLPYIAHVHRFGIKTMKKLLVLLLLAQTAVLVAVYVGGGSYGGWAFPYDELHPKRLFVQQLKNLTSGQVTVGVAQADHGPYIQTVVESLESELSTKAEVRGASNNMNDWDSIYPFSAFLGGYRFDVEPYIRQHSNQVGDKLFDSMTGPFPEVKTHNDSYNPETGIRSFSIICLSPTYTWTVIAFDGLVVDWSIADEEPLDVSSHYVVRHVSGYGNDGWTMDLSVKVPESDREAAEKGDYKIRFEFTALEKEAFAGRGEERLIGGVGIMSVVERSLPIWTTTTWLSAVVKIWDL</sequence>
<feature type="transmembrane region" description="Helical" evidence="14">
    <location>
        <begin position="569"/>
        <end position="591"/>
    </location>
</feature>
<dbReference type="PANTHER" id="PTHR12147:SF22">
    <property type="entry name" value="ENDOPLASMIC RETICULUM METALLOPEPTIDASE 1"/>
    <property type="match status" value="1"/>
</dbReference>
<keyword evidence="5 13" id="KW-0479">Metal-binding</keyword>
<reference evidence="16 17" key="1">
    <citation type="submission" date="2024-04" db="EMBL/GenBank/DDBJ databases">
        <title>genome sequences of Mucor flavus KT1a and Helicostylum pulchrum KT1b strains isolated from the surface of a dry-aged beef.</title>
        <authorList>
            <person name="Toyotome T."/>
            <person name="Hosono M."/>
            <person name="Torimaru M."/>
            <person name="Fukuda K."/>
            <person name="Mikami N."/>
        </authorList>
    </citation>
    <scope>NUCLEOTIDE SEQUENCE [LARGE SCALE GENOMIC DNA]</scope>
    <source>
        <strain evidence="16 17">KT1a</strain>
    </source>
</reference>
<feature type="transmembrane region" description="Helical" evidence="14">
    <location>
        <begin position="481"/>
        <end position="501"/>
    </location>
</feature>
<keyword evidence="6 13" id="KW-0378">Hydrolase</keyword>
<keyword evidence="9 14" id="KW-1133">Transmembrane helix</keyword>
<comment type="cofactor">
    <cofactor evidence="1">
        <name>Zn(2+)</name>
        <dbReference type="ChEBI" id="CHEBI:29105"/>
    </cofactor>
</comment>
<feature type="domain" description="Peptidase M28" evidence="15">
    <location>
        <begin position="178"/>
        <end position="361"/>
    </location>
</feature>
<comment type="similarity">
    <text evidence="13">Belongs to the peptidase M28 family.</text>
</comment>
<keyword evidence="7" id="KW-0256">Endoplasmic reticulum</keyword>
<evidence type="ECO:0000256" key="5">
    <source>
        <dbReference type="ARBA" id="ARBA00022723"/>
    </source>
</evidence>
<evidence type="ECO:0000256" key="11">
    <source>
        <dbReference type="ARBA" id="ARBA00023136"/>
    </source>
</evidence>
<dbReference type="InterPro" id="IPR048024">
    <property type="entry name" value="Fxna-like_M28_dom"/>
</dbReference>
<name>A0ABP9Z0D9_9FUNG</name>
<keyword evidence="3 13" id="KW-0645">Protease</keyword>
<dbReference type="EC" id="3.4.-.-" evidence="13"/>
<dbReference type="InterPro" id="IPR045175">
    <property type="entry name" value="M28_fam"/>
</dbReference>
<evidence type="ECO:0000313" key="17">
    <source>
        <dbReference type="Proteomes" id="UP001473302"/>
    </source>
</evidence>
<keyword evidence="8 13" id="KW-0862">Zinc</keyword>
<dbReference type="PANTHER" id="PTHR12147">
    <property type="entry name" value="METALLOPEPTIDASE M28 FAMILY MEMBER"/>
    <property type="match status" value="1"/>
</dbReference>
<evidence type="ECO:0000256" key="10">
    <source>
        <dbReference type="ARBA" id="ARBA00023049"/>
    </source>
</evidence>
<evidence type="ECO:0000256" key="14">
    <source>
        <dbReference type="SAM" id="Phobius"/>
    </source>
</evidence>
<evidence type="ECO:0000256" key="4">
    <source>
        <dbReference type="ARBA" id="ARBA00022692"/>
    </source>
</evidence>
<evidence type="ECO:0000256" key="8">
    <source>
        <dbReference type="ARBA" id="ARBA00022833"/>
    </source>
</evidence>
<feature type="transmembrane region" description="Helical" evidence="14">
    <location>
        <begin position="399"/>
        <end position="418"/>
    </location>
</feature>
<organism evidence="16 17">
    <name type="scientific">Mucor flavus</name>
    <dbReference type="NCBI Taxonomy" id="439312"/>
    <lineage>
        <taxon>Eukaryota</taxon>
        <taxon>Fungi</taxon>
        <taxon>Fungi incertae sedis</taxon>
        <taxon>Mucoromycota</taxon>
        <taxon>Mucoromycotina</taxon>
        <taxon>Mucoromycetes</taxon>
        <taxon>Mucorales</taxon>
        <taxon>Mucorineae</taxon>
        <taxon>Mucoraceae</taxon>
        <taxon>Mucor</taxon>
    </lineage>
</organism>
<feature type="transmembrane region" description="Helical" evidence="14">
    <location>
        <begin position="439"/>
        <end position="461"/>
    </location>
</feature>
<feature type="transmembrane region" description="Helical" evidence="14">
    <location>
        <begin position="611"/>
        <end position="631"/>
    </location>
</feature>
<evidence type="ECO:0000256" key="13">
    <source>
        <dbReference type="RuleBase" id="RU361240"/>
    </source>
</evidence>
<evidence type="ECO:0000256" key="7">
    <source>
        <dbReference type="ARBA" id="ARBA00022824"/>
    </source>
</evidence>
<keyword evidence="17" id="KW-1185">Reference proteome</keyword>
<dbReference type="Gene3D" id="3.40.630.10">
    <property type="entry name" value="Zn peptidases"/>
    <property type="match status" value="1"/>
</dbReference>
<dbReference type="Pfam" id="PF04389">
    <property type="entry name" value="Peptidase_M28"/>
    <property type="match status" value="1"/>
</dbReference>
<gene>
    <name evidence="16" type="ORF">MFLAVUS_006032</name>
</gene>
<evidence type="ECO:0000256" key="1">
    <source>
        <dbReference type="ARBA" id="ARBA00001947"/>
    </source>
</evidence>
<keyword evidence="12" id="KW-0325">Glycoprotein</keyword>